<gene>
    <name evidence="3" type="ORF">PBRASI_LOCUS6787</name>
</gene>
<dbReference type="Pfam" id="PF08780">
    <property type="entry name" value="NTase_sub_bind"/>
    <property type="match status" value="1"/>
</dbReference>
<dbReference type="InterPro" id="IPR010235">
    <property type="entry name" value="HepT"/>
</dbReference>
<keyword evidence="2" id="KW-1133">Transmembrane helix</keyword>
<dbReference type="Proteomes" id="UP000789739">
    <property type="component" value="Unassembled WGS sequence"/>
</dbReference>
<organism evidence="3 4">
    <name type="scientific">Paraglomus brasilianum</name>
    <dbReference type="NCBI Taxonomy" id="144538"/>
    <lineage>
        <taxon>Eukaryota</taxon>
        <taxon>Fungi</taxon>
        <taxon>Fungi incertae sedis</taxon>
        <taxon>Mucoromycota</taxon>
        <taxon>Glomeromycotina</taxon>
        <taxon>Glomeromycetes</taxon>
        <taxon>Paraglomerales</taxon>
        <taxon>Paraglomeraceae</taxon>
        <taxon>Paraglomus</taxon>
    </lineage>
</organism>
<evidence type="ECO:0000256" key="2">
    <source>
        <dbReference type="SAM" id="Phobius"/>
    </source>
</evidence>
<feature type="coiled-coil region" evidence="1">
    <location>
        <begin position="132"/>
        <end position="159"/>
    </location>
</feature>
<protein>
    <submittedName>
        <fullName evidence="3">9108_t:CDS:1</fullName>
    </submittedName>
</protein>
<keyword evidence="4" id="KW-1185">Reference proteome</keyword>
<keyword evidence="2" id="KW-0472">Membrane</keyword>
<dbReference type="Gene3D" id="1.20.120.330">
    <property type="entry name" value="Nucleotidyltransferases domain 2"/>
    <property type="match status" value="1"/>
</dbReference>
<feature type="transmembrane region" description="Helical" evidence="2">
    <location>
        <begin position="37"/>
        <end position="67"/>
    </location>
</feature>
<comment type="caution">
    <text evidence="3">The sequence shown here is derived from an EMBL/GenBank/DDBJ whole genome shotgun (WGS) entry which is preliminary data.</text>
</comment>
<evidence type="ECO:0000313" key="4">
    <source>
        <dbReference type="Proteomes" id="UP000789739"/>
    </source>
</evidence>
<dbReference type="OrthoDB" id="2400319at2759"/>
<sequence>MPNIENLHQKPFTKSRDHLLNVHRKEILYREDIKTSFGYAIAGITITLAVAGGIYVIVLGISLAYFVDQTGIVQKLSRKLFTNKEQLVTTLFAEIKKEEKKPEVNEESKELDPITKFQQRQEQTREYGEINIEPLLNMKKLLEKVLAEAEDEIDEMGAVQAFEVSYELAWHICQKVLSYQGYPTRFPRETFRLSAELGLIKDPEV</sequence>
<evidence type="ECO:0000256" key="1">
    <source>
        <dbReference type="SAM" id="Coils"/>
    </source>
</evidence>
<proteinExistence type="predicted"/>
<dbReference type="AlphaFoldDB" id="A0A9N9BXD7"/>
<name>A0A9N9BXD7_9GLOM</name>
<reference evidence="3" key="1">
    <citation type="submission" date="2021-06" db="EMBL/GenBank/DDBJ databases">
        <authorList>
            <person name="Kallberg Y."/>
            <person name="Tangrot J."/>
            <person name="Rosling A."/>
        </authorList>
    </citation>
    <scope>NUCLEOTIDE SEQUENCE</scope>
    <source>
        <strain evidence="3">BR232B</strain>
    </source>
</reference>
<accession>A0A9N9BXD7</accession>
<keyword evidence="1" id="KW-0175">Coiled coil</keyword>
<dbReference type="SUPFAM" id="SSF81593">
    <property type="entry name" value="Nucleotidyltransferase substrate binding subunit/domain"/>
    <property type="match status" value="1"/>
</dbReference>
<evidence type="ECO:0000313" key="3">
    <source>
        <dbReference type="EMBL" id="CAG8584300.1"/>
    </source>
</evidence>
<dbReference type="EMBL" id="CAJVPI010000947">
    <property type="protein sequence ID" value="CAG8584300.1"/>
    <property type="molecule type" value="Genomic_DNA"/>
</dbReference>
<keyword evidence="2" id="KW-0812">Transmembrane</keyword>